<dbReference type="GeneID" id="38667757"/>
<dbReference type="OrthoDB" id="1011at2157"/>
<name>A0A348B6W3_9CREN</name>
<proteinExistence type="predicted"/>
<dbReference type="Proteomes" id="UP000276741">
    <property type="component" value="Chromosome"/>
</dbReference>
<organism evidence="1 3">
    <name type="scientific">Sulfodiicoccus acidiphilus</name>
    <dbReference type="NCBI Taxonomy" id="1670455"/>
    <lineage>
        <taxon>Archaea</taxon>
        <taxon>Thermoproteota</taxon>
        <taxon>Thermoprotei</taxon>
        <taxon>Sulfolobales</taxon>
        <taxon>Sulfolobaceae</taxon>
        <taxon>Sulfodiicoccus</taxon>
    </lineage>
</organism>
<dbReference type="EMBL" id="AP018553">
    <property type="protein sequence ID" value="BBD73915.1"/>
    <property type="molecule type" value="Genomic_DNA"/>
</dbReference>
<keyword evidence="3" id="KW-1185">Reference proteome</keyword>
<sequence>MSEQKTQTSTITVVKCMSCDYNAEREYKEGDYVMKVEGTCPKDGGKLYIAGIYMKEVRRK</sequence>
<dbReference type="AlphaFoldDB" id="A0A348B6W3"/>
<evidence type="ECO:0000313" key="2">
    <source>
        <dbReference type="EMBL" id="GGU03429.1"/>
    </source>
</evidence>
<dbReference type="EMBL" id="BMQS01000025">
    <property type="protein sequence ID" value="GGU03429.1"/>
    <property type="molecule type" value="Genomic_DNA"/>
</dbReference>
<reference evidence="1" key="3">
    <citation type="journal article" date="2019" name="BMC Res. Notes">
        <title>Complete genome sequence of the Sulfodiicoccus acidiphilus strain HS-1T, the first crenarchaeon that lacks polB3, isolated from an acidic hot spring in Ohwaku-dani, Hakone, Japan.</title>
        <authorList>
            <person name="Sakai H.D."/>
            <person name="Kurosawa N."/>
        </authorList>
    </citation>
    <scope>NUCLEOTIDE SEQUENCE</scope>
    <source>
        <strain evidence="1">HS-1</strain>
    </source>
</reference>
<reference evidence="3" key="2">
    <citation type="submission" date="2018-04" db="EMBL/GenBank/DDBJ databases">
        <title>Complete genome sequence of Sulfodiicoccus acidiphilus strain HS-1.</title>
        <authorList>
            <person name="Sakai H.D."/>
            <person name="Kurosawa N."/>
        </authorList>
    </citation>
    <scope>NUCLEOTIDE SEQUENCE [LARGE SCALE GENOMIC DNA]</scope>
    <source>
        <strain evidence="3">HS-1</strain>
    </source>
</reference>
<reference evidence="2" key="1">
    <citation type="journal article" date="2014" name="Int. J. Syst. Evol. Microbiol.">
        <title>Complete genome sequence of Corynebacterium casei LMG S-19264T (=DSM 44701T), isolated from a smear-ripened cheese.</title>
        <authorList>
            <consortium name="US DOE Joint Genome Institute (JGI-PGF)"/>
            <person name="Walter F."/>
            <person name="Albersmeier A."/>
            <person name="Kalinowski J."/>
            <person name="Ruckert C."/>
        </authorList>
    </citation>
    <scope>NUCLEOTIDE SEQUENCE</scope>
    <source>
        <strain evidence="2">JCM 31740</strain>
    </source>
</reference>
<dbReference type="RefSeq" id="WP_126451150.1">
    <property type="nucleotide sequence ID" value="NZ_AP018553.1"/>
</dbReference>
<protein>
    <submittedName>
        <fullName evidence="1">Uncharacterized protein</fullName>
    </submittedName>
</protein>
<reference evidence="2" key="4">
    <citation type="submission" date="2020-09" db="EMBL/GenBank/DDBJ databases">
        <authorList>
            <person name="Sun Q."/>
            <person name="Ohkuma M."/>
        </authorList>
    </citation>
    <scope>NUCLEOTIDE SEQUENCE</scope>
    <source>
        <strain evidence="2">JCM 31740</strain>
    </source>
</reference>
<dbReference type="KEGG" id="sacd:HS1genome_2304"/>
<dbReference type="Proteomes" id="UP000616143">
    <property type="component" value="Unassembled WGS sequence"/>
</dbReference>
<accession>A0A348B6W3</accession>
<evidence type="ECO:0000313" key="3">
    <source>
        <dbReference type="Proteomes" id="UP000276741"/>
    </source>
</evidence>
<gene>
    <name evidence="2" type="ORF">GCM10007116_20470</name>
    <name evidence="1" type="ORF">HS1genome_2304</name>
</gene>
<evidence type="ECO:0000313" key="1">
    <source>
        <dbReference type="EMBL" id="BBD73915.1"/>
    </source>
</evidence>